<gene>
    <name evidence="20" type="ORF">RR48_03085</name>
</gene>
<dbReference type="InterPro" id="IPR016169">
    <property type="entry name" value="FAD-bd_PCMH_sub2"/>
</dbReference>
<dbReference type="STRING" id="76193.A0A0N1I7K2"/>
<dbReference type="Gene3D" id="1.10.150.120">
    <property type="entry name" value="[2Fe-2S]-binding domain"/>
    <property type="match status" value="1"/>
</dbReference>
<dbReference type="Pfam" id="PF01799">
    <property type="entry name" value="Fer2_2"/>
    <property type="match status" value="1"/>
</dbReference>
<dbReference type="PIRSF" id="PIRSF000127">
    <property type="entry name" value="Xanthine_DH"/>
    <property type="match status" value="1"/>
</dbReference>
<evidence type="ECO:0000256" key="1">
    <source>
        <dbReference type="ARBA" id="ARBA00001974"/>
    </source>
</evidence>
<dbReference type="SUPFAM" id="SSF56003">
    <property type="entry name" value="Molybdenum cofactor-binding domain"/>
    <property type="match status" value="2"/>
</dbReference>
<dbReference type="FunFam" id="3.30.365.10:FF:000001">
    <property type="entry name" value="Xanthine dehydrogenase oxidase"/>
    <property type="match status" value="1"/>
</dbReference>
<feature type="binding site" evidence="17">
    <location>
        <position position="116"/>
    </location>
    <ligand>
        <name>[2Fe-2S] cluster</name>
        <dbReference type="ChEBI" id="CHEBI:190135"/>
        <label>2</label>
    </ligand>
</feature>
<feature type="binding site" evidence="17">
    <location>
        <position position="73"/>
    </location>
    <ligand>
        <name>[2Fe-2S] cluster</name>
        <dbReference type="ChEBI" id="CHEBI:190135"/>
        <label>1</label>
    </ligand>
</feature>
<sequence>MDKIYFSVNGQRCTSNGSDVDESMSLNDYLRNTLGLFGTKSMCNEGGCGACVVSVAQYNPVTKGKDVFAVNSCLVHILSCHTWEITTIEGLGNQRDGYHPLQSRLAMFNGTQCGYCTPGLIMNMYSLCKDSSKKLTTQEIERSLGSNICRCTGYRPILDSFKSFANDTDPQIKDLEDLDQMKCLKTSQNDCNLLDEEWCVIEKAKELQLQGSNPNRWYKAFTLQDVFKGGVYPIKEEPRVHIDISSIEGLKDTTRSVNLVLGGGMSITEMMRVFKAHSKINEDFQYLEHFYEHLELVAHIPVRNIGTIGGNLALKNAHHEFPSDIFLLLQVVEAMVTIGVYPIKEEPRVHIDISSIEGLKDTTRSVNLVLGGGMSITEMMRVFKAHAKINEDFQYLEHFYEHLELVAHIPVRNIGTIGGNLALKNAHHEFPSDIFLLLQVVEAMVTIVDNNLHKTDVSMSDFLKLDLRNKLIVDVKLPPLSSTDIIRTYKIMPRAQNAHAIVNAGFLFQLKSSNVTSCCLVFGNISPDFIRAKETERILKGLDLYKDESLQKALAKLSQEIVPKDFPTEPSAYCRKAIALGLFYKAILSQAPSVNPRYKSGGSLLKRPVSSGTQTFETDKCLWPLNQPVQKLEALTQCSGEVRYSCDMRYSQRDVHVAFVLATEAVADIETIDATQALKVPGVLAFFSAKDIPGKNSFTPLDVPWQDVVEEILASKRVSYYGQPIGLIVAGNQKLADKASELVHVKYKKIADPVLTISDVLVAPDKDKRLRKDTSTTASDRGKDIRHVVKGEFVVPDQYHYTMETQSCAATPTERGLALRSATQWMDLVHVAVARTLNLPINCVEVSVPRLGGGYGGKASRSALVACACALAAHLLRRPAHLVMPLTHNMLAIGKRSACIFQYEVGVNDAGVIQYLNITYYSDCGCSYNDSVSHYIADALNNLYDSKRFNITGYSVLTDKASNIWCRAPATTEAAAIMEHIMERIAHLTNKDPVDVRIANLAPKNESLKEMIATFKMETNYDDRRSEIAEYNEKNAWKKRALKLSIMSFKIEYSGNFPVTISVYHGDGSVLISHGGIEMGQGINTKVAQVCAYALGISLDKVQVKGADSFVSPNTMASSGSITSECVSYATLKACKELLKRLEPAKKGMKEPTWEQIIKKSYDNGVNLQTSSMTSSLDSLLGYDVYGVCCTEVCLDVLTGQHQVLRVDILEDTGQSISPNLDVGQTNWSLSPGVNLQTSSMTSSLDSLLGYDVYGVCCTEVCLDVLTGQHQVLRVDILEDTGQSISPNLDVGQIEGAFVMGLGLWTCERLQYARCGRLLTDRTWTYKPPGALDIPIDFRVNFRRNSLNDAGVLRSKATGEPALVLAVAVTFALHEALLEGRKEFGYLDHDWLHVDTPYSIENIMKALAPKIESFKLQ</sequence>
<dbReference type="Gene3D" id="3.30.365.10">
    <property type="entry name" value="Aldehyde oxidase/xanthine dehydrogenase, molybdopterin binding domain"/>
    <property type="match status" value="5"/>
</dbReference>
<dbReference type="PROSITE" id="PS00197">
    <property type="entry name" value="2FE2S_FER_1"/>
    <property type="match status" value="1"/>
</dbReference>
<dbReference type="InterPro" id="IPR037165">
    <property type="entry name" value="AldOxase/xan_DH_Mopterin-bd_sf"/>
</dbReference>
<dbReference type="PANTHER" id="PTHR11908">
    <property type="entry name" value="XANTHINE DEHYDROGENASE"/>
    <property type="match status" value="1"/>
</dbReference>
<organism evidence="20 21">
    <name type="scientific">Papilio machaon</name>
    <name type="common">Old World swallowtail butterfly</name>
    <dbReference type="NCBI Taxonomy" id="76193"/>
    <lineage>
        <taxon>Eukaryota</taxon>
        <taxon>Metazoa</taxon>
        <taxon>Ecdysozoa</taxon>
        <taxon>Arthropoda</taxon>
        <taxon>Hexapoda</taxon>
        <taxon>Insecta</taxon>
        <taxon>Pterygota</taxon>
        <taxon>Neoptera</taxon>
        <taxon>Endopterygota</taxon>
        <taxon>Lepidoptera</taxon>
        <taxon>Glossata</taxon>
        <taxon>Ditrysia</taxon>
        <taxon>Papilionoidea</taxon>
        <taxon>Papilionidae</taxon>
        <taxon>Papilioninae</taxon>
        <taxon>Papilio</taxon>
    </lineage>
</organism>
<feature type="binding site" evidence="17">
    <location>
        <position position="151"/>
    </location>
    <ligand>
        <name>[2Fe-2S] cluster</name>
        <dbReference type="ChEBI" id="CHEBI:190135"/>
        <label>2</label>
    </ligand>
</feature>
<comment type="cofactor">
    <cofactor evidence="17">
        <name>[2Fe-2S] cluster</name>
        <dbReference type="ChEBI" id="CHEBI:190135"/>
    </cofactor>
    <text evidence="17">Binds 2 [2Fe-2S] clusters.</text>
</comment>
<dbReference type="SUPFAM" id="SSF56176">
    <property type="entry name" value="FAD-binding/transporter-associated domain-like"/>
    <property type="match status" value="2"/>
</dbReference>
<evidence type="ECO:0000256" key="4">
    <source>
        <dbReference type="ARBA" id="ARBA00011738"/>
    </source>
</evidence>
<dbReference type="GO" id="GO:0005777">
    <property type="term" value="C:peroxisome"/>
    <property type="evidence" value="ECO:0007669"/>
    <property type="project" value="UniProtKB-SubCell"/>
</dbReference>
<dbReference type="FunCoup" id="A0A0N1I7K2">
    <property type="interactions" value="175"/>
</dbReference>
<dbReference type="InterPro" id="IPR046867">
    <property type="entry name" value="AldOxase/xan_DH_MoCoBD2"/>
</dbReference>
<dbReference type="InterPro" id="IPR002346">
    <property type="entry name" value="Mopterin_DH_FAD-bd"/>
</dbReference>
<keyword evidence="11 17" id="KW-0408">Iron</keyword>
<dbReference type="Pfam" id="PF02738">
    <property type="entry name" value="MoCoBD_1"/>
    <property type="match status" value="1"/>
</dbReference>
<evidence type="ECO:0000256" key="16">
    <source>
        <dbReference type="PIRSR" id="PIRSR000127-2"/>
    </source>
</evidence>
<dbReference type="InterPro" id="IPR008274">
    <property type="entry name" value="AldOxase/xan_DH_MoCoBD1"/>
</dbReference>
<feature type="binding site" evidence="17">
    <location>
        <position position="51"/>
    </location>
    <ligand>
        <name>[2Fe-2S] cluster</name>
        <dbReference type="ChEBI" id="CHEBI:190135"/>
        <label>1</label>
    </ligand>
</feature>
<dbReference type="GO" id="GO:0016491">
    <property type="term" value="F:oxidoreductase activity"/>
    <property type="evidence" value="ECO:0007669"/>
    <property type="project" value="UniProtKB-KW"/>
</dbReference>
<feature type="binding site" evidence="17">
    <location>
        <position position="43"/>
    </location>
    <ligand>
        <name>[2Fe-2S] cluster</name>
        <dbReference type="ChEBI" id="CHEBI:190135"/>
        <label>1</label>
    </ligand>
</feature>
<dbReference type="PANTHER" id="PTHR11908:SF132">
    <property type="entry name" value="ALDEHYDE OXIDASE 1-RELATED"/>
    <property type="match status" value="1"/>
</dbReference>
<dbReference type="EMBL" id="KQ460556">
    <property type="protein sequence ID" value="KPJ13979.1"/>
    <property type="molecule type" value="Genomic_DNA"/>
</dbReference>
<name>A0A0N1I7K2_PAPMA</name>
<evidence type="ECO:0000256" key="13">
    <source>
        <dbReference type="ARBA" id="ARBA00023027"/>
    </source>
</evidence>
<dbReference type="InterPro" id="IPR006058">
    <property type="entry name" value="2Fe2S_fd_BS"/>
</dbReference>
<dbReference type="InterPro" id="IPR016166">
    <property type="entry name" value="FAD-bd_PCMH"/>
</dbReference>
<evidence type="ECO:0000256" key="5">
    <source>
        <dbReference type="ARBA" id="ARBA00022505"/>
    </source>
</evidence>
<evidence type="ECO:0000259" key="19">
    <source>
        <dbReference type="PROSITE" id="PS51387"/>
    </source>
</evidence>
<keyword evidence="6" id="KW-0285">Flavoprotein</keyword>
<dbReference type="SUPFAM" id="SSF55447">
    <property type="entry name" value="CO dehydrogenase flavoprotein C-terminal domain-like"/>
    <property type="match status" value="1"/>
</dbReference>
<dbReference type="InterPro" id="IPR000674">
    <property type="entry name" value="Ald_Oxase/Xan_DH_a/b"/>
</dbReference>
<evidence type="ECO:0000256" key="14">
    <source>
        <dbReference type="ARBA" id="ARBA00023140"/>
    </source>
</evidence>
<feature type="binding site" evidence="17">
    <location>
        <position position="967"/>
    </location>
    <ligand>
        <name>Mo-molybdopterin</name>
        <dbReference type="ChEBI" id="CHEBI:71302"/>
    </ligand>
    <ligandPart>
        <name>Mo</name>
        <dbReference type="ChEBI" id="CHEBI:28685"/>
    </ligandPart>
</feature>
<dbReference type="GO" id="GO:0071949">
    <property type="term" value="F:FAD binding"/>
    <property type="evidence" value="ECO:0007669"/>
    <property type="project" value="InterPro"/>
</dbReference>
<dbReference type="InterPro" id="IPR036683">
    <property type="entry name" value="CO_DH_flav_C_dom_sf"/>
</dbReference>
<dbReference type="Pfam" id="PF03450">
    <property type="entry name" value="CO_deh_flav_C"/>
    <property type="match status" value="1"/>
</dbReference>
<comment type="cofactor">
    <cofactor evidence="15">
        <name>[2Fe-2S] cluster</name>
        <dbReference type="ChEBI" id="CHEBI:190135"/>
    </cofactor>
</comment>
<feature type="binding site" evidence="17">
    <location>
        <position position="48"/>
    </location>
    <ligand>
        <name>[2Fe-2S] cluster</name>
        <dbReference type="ChEBI" id="CHEBI:190135"/>
        <label>1</label>
    </ligand>
</feature>
<dbReference type="Pfam" id="PF20256">
    <property type="entry name" value="MoCoBD_2"/>
    <property type="match status" value="2"/>
</dbReference>
<protein>
    <submittedName>
        <fullName evidence="20">Xanthine dehydrogenase/oxidase</fullName>
    </submittedName>
</protein>
<dbReference type="GO" id="GO:0051537">
    <property type="term" value="F:2 iron, 2 sulfur cluster binding"/>
    <property type="evidence" value="ECO:0007669"/>
    <property type="project" value="UniProtKB-KW"/>
</dbReference>
<dbReference type="InterPro" id="IPR036884">
    <property type="entry name" value="2Fe-2S-bd_dom_sf"/>
</dbReference>
<evidence type="ECO:0000256" key="11">
    <source>
        <dbReference type="ARBA" id="ARBA00023004"/>
    </source>
</evidence>
<feature type="binding site" evidence="16">
    <location>
        <position position="490"/>
    </location>
    <ligand>
        <name>FAD</name>
        <dbReference type="ChEBI" id="CHEBI:57692"/>
    </ligand>
</feature>
<dbReference type="InterPro" id="IPR036318">
    <property type="entry name" value="FAD-bd_PCMH-like_sf"/>
</dbReference>
<dbReference type="InterPro" id="IPR036856">
    <property type="entry name" value="Ald_Oxase/Xan_DH_a/b_sf"/>
</dbReference>
<evidence type="ECO:0000256" key="6">
    <source>
        <dbReference type="ARBA" id="ARBA00022630"/>
    </source>
</evidence>
<reference evidence="20 21" key="1">
    <citation type="journal article" date="2015" name="Nat. Commun.">
        <title>Outbred genome sequencing and CRISPR/Cas9 gene editing in butterflies.</title>
        <authorList>
            <person name="Li X."/>
            <person name="Fan D."/>
            <person name="Zhang W."/>
            <person name="Liu G."/>
            <person name="Zhang L."/>
            <person name="Zhao L."/>
            <person name="Fang X."/>
            <person name="Chen L."/>
            <person name="Dong Y."/>
            <person name="Chen Y."/>
            <person name="Ding Y."/>
            <person name="Zhao R."/>
            <person name="Feng M."/>
            <person name="Zhu Y."/>
            <person name="Feng Y."/>
            <person name="Jiang X."/>
            <person name="Zhu D."/>
            <person name="Xiang H."/>
            <person name="Feng X."/>
            <person name="Li S."/>
            <person name="Wang J."/>
            <person name="Zhang G."/>
            <person name="Kronforst M.R."/>
            <person name="Wang W."/>
        </authorList>
    </citation>
    <scope>NUCLEOTIDE SEQUENCE [LARGE SCALE GENOMIC DNA]</scope>
    <source>
        <strain evidence="20">Ya'a_city_454_Pm</strain>
        <tissue evidence="20">Whole body</tissue>
    </source>
</reference>
<evidence type="ECO:0000256" key="15">
    <source>
        <dbReference type="ARBA" id="ARBA00034078"/>
    </source>
</evidence>
<keyword evidence="21" id="KW-1185">Reference proteome</keyword>
<dbReference type="InterPro" id="IPR001041">
    <property type="entry name" value="2Fe-2S_ferredoxin-type"/>
</dbReference>
<evidence type="ECO:0000256" key="2">
    <source>
        <dbReference type="ARBA" id="ARBA00004275"/>
    </source>
</evidence>
<feature type="binding site" evidence="17">
    <location>
        <position position="824"/>
    </location>
    <ligand>
        <name>Mo-molybdopterin</name>
        <dbReference type="ChEBI" id="CHEBI:71302"/>
    </ligand>
    <ligandPart>
        <name>Mo</name>
        <dbReference type="ChEBI" id="CHEBI:28685"/>
    </ligandPart>
</feature>
<comment type="subcellular location">
    <subcellularLocation>
        <location evidence="2">Peroxisome</location>
    </subcellularLocation>
</comment>
<evidence type="ECO:0000313" key="21">
    <source>
        <dbReference type="Proteomes" id="UP000053240"/>
    </source>
</evidence>
<dbReference type="Pfam" id="PF01315">
    <property type="entry name" value="Ald_Xan_dh_C"/>
    <property type="match status" value="1"/>
</dbReference>
<keyword evidence="5 17" id="KW-0500">Molybdenum</keyword>
<dbReference type="SMART" id="SM01092">
    <property type="entry name" value="CO_deh_flav_C"/>
    <property type="match status" value="1"/>
</dbReference>
<evidence type="ECO:0000313" key="20">
    <source>
        <dbReference type="EMBL" id="KPJ13979.1"/>
    </source>
</evidence>
<dbReference type="FunFam" id="3.30.365.10:FF:000008">
    <property type="entry name" value="Aldehyde oxidase1"/>
    <property type="match status" value="1"/>
</dbReference>
<dbReference type="SMART" id="SM01008">
    <property type="entry name" value="Ald_Xan_dh_C"/>
    <property type="match status" value="1"/>
</dbReference>
<comment type="similarity">
    <text evidence="3">Belongs to the xanthine dehydrogenase family.</text>
</comment>
<dbReference type="SUPFAM" id="SSF47741">
    <property type="entry name" value="CO dehydrogenase ISP C-domain like"/>
    <property type="match status" value="1"/>
</dbReference>
<feature type="binding site" evidence="17">
    <location>
        <position position="149"/>
    </location>
    <ligand>
        <name>[2Fe-2S] cluster</name>
        <dbReference type="ChEBI" id="CHEBI:190135"/>
        <label>2</label>
    </ligand>
</feature>
<keyword evidence="12 17" id="KW-0411">Iron-sulfur</keyword>
<evidence type="ECO:0000256" key="7">
    <source>
        <dbReference type="ARBA" id="ARBA00022714"/>
    </source>
</evidence>
<feature type="domain" description="2Fe-2S ferredoxin-type" evidence="18">
    <location>
        <begin position="2"/>
        <end position="91"/>
    </location>
</feature>
<dbReference type="InterPro" id="IPR012675">
    <property type="entry name" value="Beta-grasp_dom_sf"/>
</dbReference>
<accession>A0A0N1I7K2</accession>
<feature type="domain" description="FAD-binding PCMH-type" evidence="19">
    <location>
        <begin position="276"/>
        <end position="482"/>
    </location>
</feature>
<dbReference type="Gene3D" id="3.30.465.10">
    <property type="match status" value="2"/>
</dbReference>
<evidence type="ECO:0000256" key="9">
    <source>
        <dbReference type="ARBA" id="ARBA00022827"/>
    </source>
</evidence>
<dbReference type="SUPFAM" id="SSF54292">
    <property type="entry name" value="2Fe-2S ferredoxin-like"/>
    <property type="match status" value="1"/>
</dbReference>
<dbReference type="PROSITE" id="PS51387">
    <property type="entry name" value="FAD_PCMH"/>
    <property type="match status" value="1"/>
</dbReference>
<dbReference type="InterPro" id="IPR005107">
    <property type="entry name" value="CO_DH_flav_C"/>
</dbReference>
<comment type="cofactor">
    <cofactor evidence="1 16">
        <name>FAD</name>
        <dbReference type="ChEBI" id="CHEBI:57692"/>
    </cofactor>
</comment>
<dbReference type="InParanoid" id="A0A0N1I7K2"/>
<dbReference type="Gene3D" id="3.10.20.30">
    <property type="match status" value="1"/>
</dbReference>
<keyword evidence="14" id="KW-0576">Peroxisome</keyword>
<proteinExistence type="inferred from homology"/>
<feature type="binding site" evidence="16">
    <location>
        <begin position="331"/>
        <end position="338"/>
    </location>
    <ligand>
        <name>FAD</name>
        <dbReference type="ChEBI" id="CHEBI:57692"/>
    </ligand>
</feature>
<comment type="subunit">
    <text evidence="4">Homodimer.</text>
</comment>
<dbReference type="Gene3D" id="3.30.390.50">
    <property type="entry name" value="CO dehydrogenase flavoprotein, C-terminal domain"/>
    <property type="match status" value="1"/>
</dbReference>
<dbReference type="PROSITE" id="PS51085">
    <property type="entry name" value="2FE2S_FER_2"/>
    <property type="match status" value="1"/>
</dbReference>
<keyword evidence="8 17" id="KW-0479">Metal-binding</keyword>
<feature type="binding site" evidence="17">
    <location>
        <position position="113"/>
    </location>
    <ligand>
        <name>[2Fe-2S] cluster</name>
        <dbReference type="ChEBI" id="CHEBI:190135"/>
        <label>2</label>
    </ligand>
</feature>
<dbReference type="Gene3D" id="3.90.1170.50">
    <property type="entry name" value="Aldehyde oxidase/xanthine dehydrogenase, a/b hammerhead"/>
    <property type="match status" value="1"/>
</dbReference>
<dbReference type="FunFam" id="3.30.390.50:FF:000003">
    <property type="entry name" value="Aldehyde oxidase1"/>
    <property type="match status" value="1"/>
</dbReference>
<keyword evidence="9 16" id="KW-0274">FAD</keyword>
<dbReference type="Pfam" id="PF00111">
    <property type="entry name" value="Fer2"/>
    <property type="match status" value="1"/>
</dbReference>
<evidence type="ECO:0000256" key="8">
    <source>
        <dbReference type="ARBA" id="ARBA00022723"/>
    </source>
</evidence>
<keyword evidence="13" id="KW-0520">NAD</keyword>
<dbReference type="InterPro" id="IPR002888">
    <property type="entry name" value="2Fe-2S-bd"/>
</dbReference>
<evidence type="ECO:0000256" key="12">
    <source>
        <dbReference type="ARBA" id="ARBA00023014"/>
    </source>
</evidence>
<evidence type="ECO:0000256" key="10">
    <source>
        <dbReference type="ARBA" id="ARBA00023002"/>
    </source>
</evidence>
<dbReference type="Proteomes" id="UP000053240">
    <property type="component" value="Unassembled WGS sequence"/>
</dbReference>
<dbReference type="GO" id="GO:0005506">
    <property type="term" value="F:iron ion binding"/>
    <property type="evidence" value="ECO:0007669"/>
    <property type="project" value="InterPro"/>
</dbReference>
<feature type="binding site" evidence="17">
    <location>
        <position position="1120"/>
    </location>
    <ligand>
        <name>Mo-molybdopterin</name>
        <dbReference type="ChEBI" id="CHEBI:71302"/>
    </ligand>
    <ligandPart>
        <name>Mo</name>
        <dbReference type="ChEBI" id="CHEBI:28685"/>
    </ligandPart>
</feature>
<evidence type="ECO:0000259" key="18">
    <source>
        <dbReference type="PROSITE" id="PS51085"/>
    </source>
</evidence>
<dbReference type="SUPFAM" id="SSF54665">
    <property type="entry name" value="CO dehydrogenase molybdoprotein N-domain-like"/>
    <property type="match status" value="1"/>
</dbReference>
<comment type="cofactor">
    <cofactor evidence="17">
        <name>Mo-molybdopterin</name>
        <dbReference type="ChEBI" id="CHEBI:71302"/>
    </cofactor>
    <text evidence="17">Binds 1 Mo-molybdopterin (Mo-MPT) cofactor per subunit.</text>
</comment>
<dbReference type="InterPro" id="IPR016208">
    <property type="entry name" value="Ald_Oxase/xanthine_DH-like"/>
</dbReference>
<keyword evidence="10" id="KW-0560">Oxidoreductase</keyword>
<dbReference type="FunFam" id="3.10.20.30:FF:000012">
    <property type="entry name" value="Xanthine dehydrogenase/oxidase"/>
    <property type="match status" value="1"/>
</dbReference>
<keyword evidence="7 17" id="KW-0001">2Fe-2S</keyword>
<dbReference type="InterPro" id="IPR036010">
    <property type="entry name" value="2Fe-2S_ferredoxin-like_sf"/>
</dbReference>
<dbReference type="Pfam" id="PF00941">
    <property type="entry name" value="FAD_binding_5"/>
    <property type="match status" value="2"/>
</dbReference>
<evidence type="ECO:0000256" key="3">
    <source>
        <dbReference type="ARBA" id="ARBA00006849"/>
    </source>
</evidence>
<evidence type="ECO:0000256" key="17">
    <source>
        <dbReference type="PIRSR" id="PIRSR000127-3"/>
    </source>
</evidence>